<protein>
    <submittedName>
        <fullName evidence="1">Uncharacterized protein</fullName>
    </submittedName>
</protein>
<proteinExistence type="predicted"/>
<dbReference type="EMBL" id="BGPR01002910">
    <property type="protein sequence ID" value="GBM80881.1"/>
    <property type="molecule type" value="Genomic_DNA"/>
</dbReference>
<evidence type="ECO:0000313" key="2">
    <source>
        <dbReference type="Proteomes" id="UP000499080"/>
    </source>
</evidence>
<dbReference type="Proteomes" id="UP000499080">
    <property type="component" value="Unassembled WGS sequence"/>
</dbReference>
<reference evidence="1 2" key="1">
    <citation type="journal article" date="2019" name="Sci. Rep.">
        <title>Orb-weaving spider Araneus ventricosus genome elucidates the spidroin gene catalogue.</title>
        <authorList>
            <person name="Kono N."/>
            <person name="Nakamura H."/>
            <person name="Ohtoshi R."/>
            <person name="Moran D.A.P."/>
            <person name="Shinohara A."/>
            <person name="Yoshida Y."/>
            <person name="Fujiwara M."/>
            <person name="Mori M."/>
            <person name="Tomita M."/>
            <person name="Arakawa K."/>
        </authorList>
    </citation>
    <scope>NUCLEOTIDE SEQUENCE [LARGE SCALE GENOMIC DNA]</scope>
</reference>
<evidence type="ECO:0000313" key="1">
    <source>
        <dbReference type="EMBL" id="GBM80881.1"/>
    </source>
</evidence>
<organism evidence="1 2">
    <name type="scientific">Araneus ventricosus</name>
    <name type="common">Orbweaver spider</name>
    <name type="synonym">Epeira ventricosa</name>
    <dbReference type="NCBI Taxonomy" id="182803"/>
    <lineage>
        <taxon>Eukaryota</taxon>
        <taxon>Metazoa</taxon>
        <taxon>Ecdysozoa</taxon>
        <taxon>Arthropoda</taxon>
        <taxon>Chelicerata</taxon>
        <taxon>Arachnida</taxon>
        <taxon>Araneae</taxon>
        <taxon>Araneomorphae</taxon>
        <taxon>Entelegynae</taxon>
        <taxon>Araneoidea</taxon>
        <taxon>Araneidae</taxon>
        <taxon>Araneus</taxon>
    </lineage>
</organism>
<gene>
    <name evidence="1" type="ORF">AVEN_52355_1</name>
</gene>
<keyword evidence="2" id="KW-1185">Reference proteome</keyword>
<name>A0A4Y2ISP8_ARAVE</name>
<dbReference type="AlphaFoldDB" id="A0A4Y2ISP8"/>
<comment type="caution">
    <text evidence="1">The sequence shown here is derived from an EMBL/GenBank/DDBJ whole genome shotgun (WGS) entry which is preliminary data.</text>
</comment>
<accession>A0A4Y2ISP8</accession>
<sequence>MTGTTPDVVPPSLRFLTTPAGGCFPTTDLACTMSTGTAELQWNRVSNLEPSGYESRSLSLGHHGPKNQFRACSCESSQGKIANDLRLMTVGQIMVILLSHAIFLNEFLAERLLRPVT</sequence>